<dbReference type="Gramene" id="BGIOSGA030153-TA">
    <property type="protein sequence ID" value="BGIOSGA030153-PA"/>
    <property type="gene ID" value="BGIOSGA030153"/>
</dbReference>
<gene>
    <name evidence="2" type="ORF">OsI_30548</name>
</gene>
<dbReference type="HOGENOM" id="CLU_1868528_0_0_1"/>
<dbReference type="AlphaFoldDB" id="A2YYY5"/>
<accession>A2YYY5</accession>
<organism evidence="2 3">
    <name type="scientific">Oryza sativa subsp. indica</name>
    <name type="common">Rice</name>
    <dbReference type="NCBI Taxonomy" id="39946"/>
    <lineage>
        <taxon>Eukaryota</taxon>
        <taxon>Viridiplantae</taxon>
        <taxon>Streptophyta</taxon>
        <taxon>Embryophyta</taxon>
        <taxon>Tracheophyta</taxon>
        <taxon>Spermatophyta</taxon>
        <taxon>Magnoliopsida</taxon>
        <taxon>Liliopsida</taxon>
        <taxon>Poales</taxon>
        <taxon>Poaceae</taxon>
        <taxon>BOP clade</taxon>
        <taxon>Oryzoideae</taxon>
        <taxon>Oryzeae</taxon>
        <taxon>Oryzinae</taxon>
        <taxon>Oryza</taxon>
        <taxon>Oryza sativa</taxon>
    </lineage>
</organism>
<name>A2YYY5_ORYSI</name>
<evidence type="ECO:0000313" key="3">
    <source>
        <dbReference type="Proteomes" id="UP000007015"/>
    </source>
</evidence>
<proteinExistence type="predicted"/>
<protein>
    <submittedName>
        <fullName evidence="2">Uncharacterized protein</fullName>
    </submittedName>
</protein>
<evidence type="ECO:0000256" key="1">
    <source>
        <dbReference type="SAM" id="MobiDB-lite"/>
    </source>
</evidence>
<dbReference type="Proteomes" id="UP000007015">
    <property type="component" value="Chromosome 9"/>
</dbReference>
<dbReference type="EMBL" id="CM000134">
    <property type="protein sequence ID" value="EAZ08296.1"/>
    <property type="molecule type" value="Genomic_DNA"/>
</dbReference>
<reference evidence="2 3" key="1">
    <citation type="journal article" date="2005" name="PLoS Biol.">
        <title>The genomes of Oryza sativa: a history of duplications.</title>
        <authorList>
            <person name="Yu J."/>
            <person name="Wang J."/>
            <person name="Lin W."/>
            <person name="Li S."/>
            <person name="Li H."/>
            <person name="Zhou J."/>
            <person name="Ni P."/>
            <person name="Dong W."/>
            <person name="Hu S."/>
            <person name="Zeng C."/>
            <person name="Zhang J."/>
            <person name="Zhang Y."/>
            <person name="Li R."/>
            <person name="Xu Z."/>
            <person name="Li S."/>
            <person name="Li X."/>
            <person name="Zheng H."/>
            <person name="Cong L."/>
            <person name="Lin L."/>
            <person name="Yin J."/>
            <person name="Geng J."/>
            <person name="Li G."/>
            <person name="Shi J."/>
            <person name="Liu J."/>
            <person name="Lv H."/>
            <person name="Li J."/>
            <person name="Wang J."/>
            <person name="Deng Y."/>
            <person name="Ran L."/>
            <person name="Shi X."/>
            <person name="Wang X."/>
            <person name="Wu Q."/>
            <person name="Li C."/>
            <person name="Ren X."/>
            <person name="Wang J."/>
            <person name="Wang X."/>
            <person name="Li D."/>
            <person name="Liu D."/>
            <person name="Zhang X."/>
            <person name="Ji Z."/>
            <person name="Zhao W."/>
            <person name="Sun Y."/>
            <person name="Zhang Z."/>
            <person name="Bao J."/>
            <person name="Han Y."/>
            <person name="Dong L."/>
            <person name="Ji J."/>
            <person name="Chen P."/>
            <person name="Wu S."/>
            <person name="Liu J."/>
            <person name="Xiao Y."/>
            <person name="Bu D."/>
            <person name="Tan J."/>
            <person name="Yang L."/>
            <person name="Ye C."/>
            <person name="Zhang J."/>
            <person name="Xu J."/>
            <person name="Zhou Y."/>
            <person name="Yu Y."/>
            <person name="Zhang B."/>
            <person name="Zhuang S."/>
            <person name="Wei H."/>
            <person name="Liu B."/>
            <person name="Lei M."/>
            <person name="Yu H."/>
            <person name="Li Y."/>
            <person name="Xu H."/>
            <person name="Wei S."/>
            <person name="He X."/>
            <person name="Fang L."/>
            <person name="Zhang Z."/>
            <person name="Zhang Y."/>
            <person name="Huang X."/>
            <person name="Su Z."/>
            <person name="Tong W."/>
            <person name="Li J."/>
            <person name="Tong Z."/>
            <person name="Li S."/>
            <person name="Ye J."/>
            <person name="Wang L."/>
            <person name="Fang L."/>
            <person name="Lei T."/>
            <person name="Chen C."/>
            <person name="Chen H."/>
            <person name="Xu Z."/>
            <person name="Li H."/>
            <person name="Huang H."/>
            <person name="Zhang F."/>
            <person name="Xu H."/>
            <person name="Li N."/>
            <person name="Zhao C."/>
            <person name="Li S."/>
            <person name="Dong L."/>
            <person name="Huang Y."/>
            <person name="Li L."/>
            <person name="Xi Y."/>
            <person name="Qi Q."/>
            <person name="Li W."/>
            <person name="Zhang B."/>
            <person name="Hu W."/>
            <person name="Zhang Y."/>
            <person name="Tian X."/>
            <person name="Jiao Y."/>
            <person name="Liang X."/>
            <person name="Jin J."/>
            <person name="Gao L."/>
            <person name="Zheng W."/>
            <person name="Hao B."/>
            <person name="Liu S."/>
            <person name="Wang W."/>
            <person name="Yuan L."/>
            <person name="Cao M."/>
            <person name="McDermott J."/>
            <person name="Samudrala R."/>
            <person name="Wang J."/>
            <person name="Wong G.K."/>
            <person name="Yang H."/>
        </authorList>
    </citation>
    <scope>NUCLEOTIDE SEQUENCE [LARGE SCALE GENOMIC DNA]</scope>
    <source>
        <strain evidence="3">cv. 93-11</strain>
    </source>
</reference>
<feature type="region of interest" description="Disordered" evidence="1">
    <location>
        <begin position="19"/>
        <end position="58"/>
    </location>
</feature>
<evidence type="ECO:0000313" key="2">
    <source>
        <dbReference type="EMBL" id="EAZ08296.1"/>
    </source>
</evidence>
<sequence length="137" mass="14816">MAQFVKSVACAPGVVFLNSGDRSDSGEGRNIGAGGEIAGVEVERRGAPDRAPPFGEGSGLTAVLAREERDDDAKNGVREVADEVDALLAAVSSNSEWRRYMAAPPSAPRGQRQRRLAWWCCFIRDRVVALRPFPSSW</sequence>
<keyword evidence="3" id="KW-1185">Reference proteome</keyword>